<name>A0ABN7NYF3_TIMPD</name>
<dbReference type="EMBL" id="CAJPIN010006724">
    <property type="protein sequence ID" value="CAG2058164.1"/>
    <property type="molecule type" value="Genomic_DNA"/>
</dbReference>
<reference evidence="2" key="1">
    <citation type="submission" date="2021-03" db="EMBL/GenBank/DDBJ databases">
        <authorList>
            <person name="Tran Van P."/>
        </authorList>
    </citation>
    <scope>NUCLEOTIDE SEQUENCE</scope>
</reference>
<organism evidence="2 3">
    <name type="scientific">Timema podura</name>
    <name type="common">Walking stick</name>
    <dbReference type="NCBI Taxonomy" id="61482"/>
    <lineage>
        <taxon>Eukaryota</taxon>
        <taxon>Metazoa</taxon>
        <taxon>Ecdysozoa</taxon>
        <taxon>Arthropoda</taxon>
        <taxon>Hexapoda</taxon>
        <taxon>Insecta</taxon>
        <taxon>Pterygota</taxon>
        <taxon>Neoptera</taxon>
        <taxon>Polyneoptera</taxon>
        <taxon>Phasmatodea</taxon>
        <taxon>Timematodea</taxon>
        <taxon>Timematoidea</taxon>
        <taxon>Timematidae</taxon>
        <taxon>Timema</taxon>
    </lineage>
</organism>
<feature type="compositionally biased region" description="Polar residues" evidence="1">
    <location>
        <begin position="12"/>
        <end position="24"/>
    </location>
</feature>
<proteinExistence type="predicted"/>
<dbReference type="Proteomes" id="UP001153148">
    <property type="component" value="Unassembled WGS sequence"/>
</dbReference>
<protein>
    <submittedName>
        <fullName evidence="2">Uncharacterized protein</fullName>
    </submittedName>
</protein>
<evidence type="ECO:0000256" key="1">
    <source>
        <dbReference type="SAM" id="MobiDB-lite"/>
    </source>
</evidence>
<feature type="region of interest" description="Disordered" evidence="1">
    <location>
        <begin position="1"/>
        <end position="24"/>
    </location>
</feature>
<accession>A0ABN7NYF3</accession>
<comment type="caution">
    <text evidence="2">The sequence shown here is derived from an EMBL/GenBank/DDBJ whole genome shotgun (WGS) entry which is preliminary data.</text>
</comment>
<sequence length="169" mass="19241">MVKEPEPDVNNIPESSNGNQQHEYSGEIYSTGSQHHVSYVNPQPIHNREIHQFGSNIKGQKLFCHSLERQMKNNSFEKNNKIGPSQYCNEFQRVCINDWSSSCGSSVGVLCNNEYEMMDKNETKIEIKNESFALCNNVHYTAPESSECGVNNDDNTFQCLVTVHRSMSQ</sequence>
<evidence type="ECO:0000313" key="2">
    <source>
        <dbReference type="EMBL" id="CAG2058164.1"/>
    </source>
</evidence>
<evidence type="ECO:0000313" key="3">
    <source>
        <dbReference type="Proteomes" id="UP001153148"/>
    </source>
</evidence>
<gene>
    <name evidence="2" type="ORF">TPAB3V08_LOCUS5138</name>
</gene>
<keyword evidence="3" id="KW-1185">Reference proteome</keyword>